<keyword evidence="6" id="KW-0479">Metal-binding</keyword>
<dbReference type="PANTHER" id="PTHR42944:SF1">
    <property type="entry name" value="ADENINE DNA GLYCOSYLASE"/>
    <property type="match status" value="1"/>
</dbReference>
<dbReference type="STRING" id="1230097.A0A423V8A9"/>
<dbReference type="EMBL" id="LKEB01000165">
    <property type="protein sequence ID" value="ROV87060.1"/>
    <property type="molecule type" value="Genomic_DNA"/>
</dbReference>
<evidence type="ECO:0000256" key="13">
    <source>
        <dbReference type="RuleBase" id="RU365096"/>
    </source>
</evidence>
<keyword evidence="16" id="KW-1185">Reference proteome</keyword>
<dbReference type="GO" id="GO:0032357">
    <property type="term" value="F:oxidized purine DNA binding"/>
    <property type="evidence" value="ECO:0007669"/>
    <property type="project" value="TreeGrafter"/>
</dbReference>
<evidence type="ECO:0000256" key="7">
    <source>
        <dbReference type="ARBA" id="ARBA00022763"/>
    </source>
</evidence>
<comment type="similarity">
    <text evidence="2 13">Belongs to the Nth/MutY family.</text>
</comment>
<dbReference type="GO" id="GO:0034039">
    <property type="term" value="F:8-oxo-7,8-dihydroguanine DNA N-glycosylase activity"/>
    <property type="evidence" value="ECO:0007669"/>
    <property type="project" value="TreeGrafter"/>
</dbReference>
<keyword evidence="7 13" id="KW-0227">DNA damage</keyword>
<dbReference type="OrthoDB" id="10248838at2759"/>
<dbReference type="Proteomes" id="UP000285146">
    <property type="component" value="Unassembled WGS sequence"/>
</dbReference>
<dbReference type="Gene3D" id="1.10.1670.10">
    <property type="entry name" value="Helix-hairpin-Helix base-excision DNA repair enzymes (C-terminal)"/>
    <property type="match status" value="1"/>
</dbReference>
<dbReference type="GO" id="GO:0000701">
    <property type="term" value="F:purine-specific mismatch base pair DNA N-glycosylase activity"/>
    <property type="evidence" value="ECO:0007669"/>
    <property type="project" value="UniProtKB-EC"/>
</dbReference>
<feature type="domain" description="HhH-GPD" evidence="14">
    <location>
        <begin position="1"/>
        <end position="173"/>
    </location>
</feature>
<dbReference type="InterPro" id="IPR015797">
    <property type="entry name" value="NUDIX_hydrolase-like_dom_sf"/>
</dbReference>
<dbReference type="PANTHER" id="PTHR42944">
    <property type="entry name" value="ADENINE DNA GLYCOSYLASE"/>
    <property type="match status" value="1"/>
</dbReference>
<keyword evidence="8" id="KW-0378">Hydrolase</keyword>
<dbReference type="InterPro" id="IPR029119">
    <property type="entry name" value="MutY_C"/>
</dbReference>
<dbReference type="InterPro" id="IPR011257">
    <property type="entry name" value="DNA_glycosylase"/>
</dbReference>
<evidence type="ECO:0000259" key="14">
    <source>
        <dbReference type="SMART" id="SM00478"/>
    </source>
</evidence>
<evidence type="ECO:0000313" key="15">
    <source>
        <dbReference type="EMBL" id="ROV87060.1"/>
    </source>
</evidence>
<evidence type="ECO:0000256" key="9">
    <source>
        <dbReference type="ARBA" id="ARBA00023004"/>
    </source>
</evidence>
<dbReference type="AlphaFoldDB" id="A0A423V8A9"/>
<keyword evidence="5" id="KW-0004">4Fe-4S</keyword>
<proteinExistence type="inferred from homology"/>
<evidence type="ECO:0000256" key="11">
    <source>
        <dbReference type="ARBA" id="ARBA00023204"/>
    </source>
</evidence>
<dbReference type="GO" id="GO:0006285">
    <property type="term" value="P:base-excision repair, AP site formation"/>
    <property type="evidence" value="ECO:0007669"/>
    <property type="project" value="UniProtKB-ARBA"/>
</dbReference>
<evidence type="ECO:0000313" key="16">
    <source>
        <dbReference type="Proteomes" id="UP000285146"/>
    </source>
</evidence>
<dbReference type="SMART" id="SM00478">
    <property type="entry name" value="ENDO3c"/>
    <property type="match status" value="1"/>
</dbReference>
<dbReference type="InterPro" id="IPR044298">
    <property type="entry name" value="MIG/MutY"/>
</dbReference>
<keyword evidence="11" id="KW-0234">DNA repair</keyword>
<organism evidence="15 16">
    <name type="scientific">Cytospora leucostoma</name>
    <dbReference type="NCBI Taxonomy" id="1230097"/>
    <lineage>
        <taxon>Eukaryota</taxon>
        <taxon>Fungi</taxon>
        <taxon>Dikarya</taxon>
        <taxon>Ascomycota</taxon>
        <taxon>Pezizomycotina</taxon>
        <taxon>Sordariomycetes</taxon>
        <taxon>Sordariomycetidae</taxon>
        <taxon>Diaporthales</taxon>
        <taxon>Cytosporaceae</taxon>
        <taxon>Cytospora</taxon>
    </lineage>
</organism>
<evidence type="ECO:0000256" key="4">
    <source>
        <dbReference type="ARBA" id="ARBA00022023"/>
    </source>
</evidence>
<dbReference type="Gene3D" id="1.10.340.30">
    <property type="entry name" value="Hypothetical protein, domain 2"/>
    <property type="match status" value="1"/>
</dbReference>
<name>A0A423V8A9_9PEZI</name>
<dbReference type="InterPro" id="IPR003265">
    <property type="entry name" value="HhH-GPD_domain"/>
</dbReference>
<comment type="caution">
    <text evidence="15">The sequence shown here is derived from an EMBL/GenBank/DDBJ whole genome shotgun (WGS) entry which is preliminary data.</text>
</comment>
<comment type="catalytic activity">
    <reaction evidence="1 13">
        <text>Hydrolyzes free adenine bases from 7,8-dihydro-8-oxoguanine:adenine mismatched double-stranded DNA, leaving an apurinic site.</text>
        <dbReference type="EC" id="3.2.2.31"/>
    </reaction>
</comment>
<evidence type="ECO:0000256" key="12">
    <source>
        <dbReference type="ARBA" id="ARBA00023295"/>
    </source>
</evidence>
<evidence type="ECO:0000256" key="6">
    <source>
        <dbReference type="ARBA" id="ARBA00022723"/>
    </source>
</evidence>
<dbReference type="GO" id="GO:0046872">
    <property type="term" value="F:metal ion binding"/>
    <property type="evidence" value="ECO:0007669"/>
    <property type="project" value="UniProtKB-UniRule"/>
</dbReference>
<dbReference type="GO" id="GO:0051539">
    <property type="term" value="F:4 iron, 4 sulfur cluster binding"/>
    <property type="evidence" value="ECO:0007669"/>
    <property type="project" value="UniProtKB-UniRule"/>
</dbReference>
<evidence type="ECO:0000256" key="8">
    <source>
        <dbReference type="ARBA" id="ARBA00022801"/>
    </source>
</evidence>
<dbReference type="GO" id="GO:0035485">
    <property type="term" value="F:adenine/guanine mispair binding"/>
    <property type="evidence" value="ECO:0007669"/>
    <property type="project" value="TreeGrafter"/>
</dbReference>
<dbReference type="SUPFAM" id="SSF55811">
    <property type="entry name" value="Nudix"/>
    <property type="match status" value="1"/>
</dbReference>
<protein>
    <recommendedName>
        <fullName evidence="4 13">Adenine DNA glycosylase</fullName>
        <ecNumber evidence="3 13">3.2.2.31</ecNumber>
    </recommendedName>
</protein>
<dbReference type="GO" id="GO:0005634">
    <property type="term" value="C:nucleus"/>
    <property type="evidence" value="ECO:0007669"/>
    <property type="project" value="TreeGrafter"/>
</dbReference>
<keyword evidence="10" id="KW-0411">Iron-sulfur</keyword>
<dbReference type="InParanoid" id="A0A423V8A9"/>
<evidence type="ECO:0000256" key="1">
    <source>
        <dbReference type="ARBA" id="ARBA00000843"/>
    </source>
</evidence>
<keyword evidence="12 13" id="KW-0326">Glycosidase</keyword>
<accession>A0A423V8A9</accession>
<dbReference type="Pfam" id="PF00730">
    <property type="entry name" value="HhH-GPD"/>
    <property type="match status" value="1"/>
</dbReference>
<dbReference type="CDD" id="cd00056">
    <property type="entry name" value="ENDO3c"/>
    <property type="match status" value="1"/>
</dbReference>
<evidence type="ECO:0000256" key="2">
    <source>
        <dbReference type="ARBA" id="ARBA00008343"/>
    </source>
</evidence>
<dbReference type="Pfam" id="PF14815">
    <property type="entry name" value="NUDIX_4"/>
    <property type="match status" value="1"/>
</dbReference>
<comment type="function">
    <text evidence="13">Adenine glycosylase active on G-A mispairs.</text>
</comment>
<gene>
    <name evidence="15" type="ORF">VPNG_10404</name>
</gene>
<dbReference type="GO" id="GO:0006298">
    <property type="term" value="P:mismatch repair"/>
    <property type="evidence" value="ECO:0007669"/>
    <property type="project" value="TreeGrafter"/>
</dbReference>
<dbReference type="CDD" id="cd03431">
    <property type="entry name" value="NUDIX_DNA_Glycosylase_C-MutY"/>
    <property type="match status" value="1"/>
</dbReference>
<dbReference type="SUPFAM" id="SSF48150">
    <property type="entry name" value="DNA-glycosylase"/>
    <property type="match status" value="1"/>
</dbReference>
<dbReference type="InterPro" id="IPR023170">
    <property type="entry name" value="HhH_base_excis_C"/>
</dbReference>
<evidence type="ECO:0000256" key="5">
    <source>
        <dbReference type="ARBA" id="ARBA00022485"/>
    </source>
</evidence>
<comment type="cofactor">
    <cofactor evidence="13">
        <name>[4Fe-4S] cluster</name>
        <dbReference type="ChEBI" id="CHEBI:49883"/>
    </cofactor>
    <text evidence="13">Binds 1 [4Fe-4S] cluster.</text>
</comment>
<evidence type="ECO:0000256" key="10">
    <source>
        <dbReference type="ARBA" id="ARBA00023014"/>
    </source>
</evidence>
<sequence>MLQQTRVSVVIDYWERWMAKWPTMEQLALAEEDEVASAWRGLGYYSRARRIHEAARLVVQDPKWRGLLPQDAAELQAKIPGVGRYTAGAISSIVFGEATSMVDGNVLRVLSRQLGILGNVKSDKAVIDLLWAAADALVEAVVLDDCDVDETGSPRPNDRPGRWGQALMELGSTICTPNPDCAACPINITCRAHHEGKVLAAMQGDSREPASEAAGPIDIEDVCGICEPFEFVDEKIAEVVKPKTSTTRLKQATVSSFFSSQSSAVAGKNQHSSPELDPDQANKAAAWHVRRFPSKSVKKALPEQDTIVCAVRRRIDGRYLLWKRPEKGLLAGLWEFPSYILPDTNNTSGAKRKHIARGFVEGLFESTDKAPDTSGSQKHPTRTTKLKHIGELGSVPWTFSHLKLTMHVHVFQLEDEVDAVALGLARDAHRCRWADAEGVEQETMGTGSR</sequence>
<dbReference type="EC" id="3.2.2.31" evidence="3 13"/>
<reference evidence="15 16" key="1">
    <citation type="submission" date="2015-09" db="EMBL/GenBank/DDBJ databases">
        <title>Host preference determinants of Valsa canker pathogens revealed by comparative genomics.</title>
        <authorList>
            <person name="Yin Z."/>
            <person name="Huang L."/>
        </authorList>
    </citation>
    <scope>NUCLEOTIDE SEQUENCE [LARGE SCALE GENOMIC DNA]</scope>
    <source>
        <strain evidence="15 16">SXYLt</strain>
    </source>
</reference>
<keyword evidence="9 13" id="KW-0408">Iron</keyword>
<evidence type="ECO:0000256" key="3">
    <source>
        <dbReference type="ARBA" id="ARBA00012045"/>
    </source>
</evidence>
<dbReference type="Gene3D" id="3.90.79.10">
    <property type="entry name" value="Nucleoside Triphosphate Pyrophosphohydrolase"/>
    <property type="match status" value="1"/>
</dbReference>